<dbReference type="PANTHER" id="PTHR44520:SF2">
    <property type="entry name" value="RESPONSE REGULATOR RCP1"/>
    <property type="match status" value="1"/>
</dbReference>
<dbReference type="GO" id="GO:0000160">
    <property type="term" value="P:phosphorelay signal transduction system"/>
    <property type="evidence" value="ECO:0007669"/>
    <property type="project" value="InterPro"/>
</dbReference>
<dbReference type="InterPro" id="IPR052893">
    <property type="entry name" value="TCS_response_regulator"/>
</dbReference>
<dbReference type="RefSeq" id="WP_119408869.1">
    <property type="nucleotide sequence ID" value="NZ_CP032869.1"/>
</dbReference>
<keyword evidence="4" id="KW-1185">Reference proteome</keyword>
<evidence type="ECO:0000259" key="2">
    <source>
        <dbReference type="PROSITE" id="PS50110"/>
    </source>
</evidence>
<dbReference type="AlphaFoldDB" id="A0A494VV74"/>
<dbReference type="EMBL" id="CP032869">
    <property type="protein sequence ID" value="AYL95165.1"/>
    <property type="molecule type" value="Genomic_DNA"/>
</dbReference>
<evidence type="ECO:0000313" key="4">
    <source>
        <dbReference type="Proteomes" id="UP000270046"/>
    </source>
</evidence>
<feature type="domain" description="Response regulatory" evidence="2">
    <location>
        <begin position="9"/>
        <end position="140"/>
    </location>
</feature>
<proteinExistence type="predicted"/>
<evidence type="ECO:0000256" key="1">
    <source>
        <dbReference type="PROSITE-ProRule" id="PRU00169"/>
    </source>
</evidence>
<dbReference type="InterPro" id="IPR011006">
    <property type="entry name" value="CheY-like_superfamily"/>
</dbReference>
<reference evidence="3 4" key="1">
    <citation type="submission" date="2018-10" db="EMBL/GenBank/DDBJ databases">
        <title>Genome sequencing of Mucilaginibacter sp. HYN0043.</title>
        <authorList>
            <person name="Kim M."/>
            <person name="Yi H."/>
        </authorList>
    </citation>
    <scope>NUCLEOTIDE SEQUENCE [LARGE SCALE GENOMIC DNA]</scope>
    <source>
        <strain evidence="3 4">HYN0043</strain>
    </source>
</reference>
<dbReference type="OrthoDB" id="1121174at2"/>
<dbReference type="KEGG" id="muh:HYN43_007595"/>
<evidence type="ECO:0000313" key="3">
    <source>
        <dbReference type="EMBL" id="AYL95165.1"/>
    </source>
</evidence>
<gene>
    <name evidence="3" type="ORF">HYN43_007595</name>
</gene>
<dbReference type="PANTHER" id="PTHR44520">
    <property type="entry name" value="RESPONSE REGULATOR RCP1-RELATED"/>
    <property type="match status" value="1"/>
</dbReference>
<dbReference type="SUPFAM" id="SSF52172">
    <property type="entry name" value="CheY-like"/>
    <property type="match status" value="1"/>
</dbReference>
<dbReference type="PROSITE" id="PS50110">
    <property type="entry name" value="RESPONSE_REGULATORY"/>
    <property type="match status" value="1"/>
</dbReference>
<dbReference type="Proteomes" id="UP000270046">
    <property type="component" value="Chromosome"/>
</dbReference>
<sequence length="152" mass="16962">MKTYKNLDAFLLVDDDLPTNFIHTRVIKNTSIAAKVEVATNVQDALDFLTYAGKFANTQNTARPGLIFLDINMPGLSGWDFLDAYEKLDAKFKAQAVVIMVTTSLNPGDREKALKNKEVVEFLNKPLRPDLVAEVVARYFDEEEAPGTIPII</sequence>
<dbReference type="Gene3D" id="3.40.50.2300">
    <property type="match status" value="1"/>
</dbReference>
<dbReference type="Pfam" id="PF00072">
    <property type="entry name" value="Response_reg"/>
    <property type="match status" value="1"/>
</dbReference>
<name>A0A494VV74_9SPHI</name>
<organism evidence="3 4">
    <name type="scientific">Mucilaginibacter celer</name>
    <dbReference type="NCBI Taxonomy" id="2305508"/>
    <lineage>
        <taxon>Bacteria</taxon>
        <taxon>Pseudomonadati</taxon>
        <taxon>Bacteroidota</taxon>
        <taxon>Sphingobacteriia</taxon>
        <taxon>Sphingobacteriales</taxon>
        <taxon>Sphingobacteriaceae</taxon>
        <taxon>Mucilaginibacter</taxon>
    </lineage>
</organism>
<feature type="modified residue" description="4-aspartylphosphate" evidence="1">
    <location>
        <position position="70"/>
    </location>
</feature>
<dbReference type="SMART" id="SM00448">
    <property type="entry name" value="REC"/>
    <property type="match status" value="1"/>
</dbReference>
<protein>
    <submittedName>
        <fullName evidence="3">Response regulator</fullName>
    </submittedName>
</protein>
<keyword evidence="1" id="KW-0597">Phosphoprotein</keyword>
<dbReference type="InterPro" id="IPR001789">
    <property type="entry name" value="Sig_transdc_resp-reg_receiver"/>
</dbReference>
<accession>A0A494VV74</accession>